<dbReference type="InterPro" id="IPR029058">
    <property type="entry name" value="AB_hydrolase_fold"/>
</dbReference>
<reference evidence="1 2" key="1">
    <citation type="submission" date="2021-06" db="EMBL/GenBank/DDBJ databases">
        <title>Caerostris extrusa draft genome.</title>
        <authorList>
            <person name="Kono N."/>
            <person name="Arakawa K."/>
        </authorList>
    </citation>
    <scope>NUCLEOTIDE SEQUENCE [LARGE SCALE GENOMIC DNA]</scope>
</reference>
<protein>
    <submittedName>
        <fullName evidence="1">Lipase</fullName>
    </submittedName>
</protein>
<gene>
    <name evidence="1" type="primary">LIPF</name>
    <name evidence="1" type="ORF">CEXT_321741</name>
</gene>
<dbReference type="AlphaFoldDB" id="A0AAV4V335"/>
<dbReference type="SUPFAM" id="SSF53474">
    <property type="entry name" value="alpha/beta-Hydrolases"/>
    <property type="match status" value="1"/>
</dbReference>
<evidence type="ECO:0000313" key="1">
    <source>
        <dbReference type="EMBL" id="GIY64419.1"/>
    </source>
</evidence>
<keyword evidence="2" id="KW-1185">Reference proteome</keyword>
<dbReference type="Proteomes" id="UP001054945">
    <property type="component" value="Unassembled WGS sequence"/>
</dbReference>
<dbReference type="EMBL" id="BPLR01013875">
    <property type="protein sequence ID" value="GIY64419.1"/>
    <property type="molecule type" value="Genomic_DNA"/>
</dbReference>
<evidence type="ECO:0000313" key="2">
    <source>
        <dbReference type="Proteomes" id="UP001054945"/>
    </source>
</evidence>
<sequence>MQLDLEFTFHIPLLEHQLKVWYILLKWLIQKSFKNMTMEKGNLIQYNQTTPPEYQLENITAKVALLWAENDKLADPEDVHYLEGRLKNLIFSKPVNLKQFNHLDFVWGMDANVLVYEDVLTLLEKHS</sequence>
<dbReference type="PANTHER" id="PTHR11005">
    <property type="entry name" value="LYSOSOMAL ACID LIPASE-RELATED"/>
    <property type="match status" value="1"/>
</dbReference>
<comment type="caution">
    <text evidence="1">The sequence shown here is derived from an EMBL/GenBank/DDBJ whole genome shotgun (WGS) entry which is preliminary data.</text>
</comment>
<name>A0AAV4V335_CAEEX</name>
<proteinExistence type="predicted"/>
<dbReference type="Gene3D" id="3.40.50.1820">
    <property type="entry name" value="alpha/beta hydrolase"/>
    <property type="match status" value="1"/>
</dbReference>
<accession>A0AAV4V335</accession>
<organism evidence="1 2">
    <name type="scientific">Caerostris extrusa</name>
    <name type="common">Bark spider</name>
    <name type="synonym">Caerostris bankana</name>
    <dbReference type="NCBI Taxonomy" id="172846"/>
    <lineage>
        <taxon>Eukaryota</taxon>
        <taxon>Metazoa</taxon>
        <taxon>Ecdysozoa</taxon>
        <taxon>Arthropoda</taxon>
        <taxon>Chelicerata</taxon>
        <taxon>Arachnida</taxon>
        <taxon>Araneae</taxon>
        <taxon>Araneomorphae</taxon>
        <taxon>Entelegynae</taxon>
        <taxon>Araneoidea</taxon>
        <taxon>Araneidae</taxon>
        <taxon>Caerostris</taxon>
    </lineage>
</organism>